<evidence type="ECO:0000313" key="1">
    <source>
        <dbReference type="EMBL" id="OLS59495.1"/>
    </source>
</evidence>
<evidence type="ECO:0000313" key="2">
    <source>
        <dbReference type="Proteomes" id="UP000186736"/>
    </source>
</evidence>
<reference evidence="1 2" key="1">
    <citation type="submission" date="2016-10" db="EMBL/GenBank/DDBJ databases">
        <title>Genome Sequence of Pseudomonas putida GM4FR.</title>
        <authorList>
            <person name="Poehlein A."/>
            <person name="Wemheuer F."/>
            <person name="Hollensteiner J."/>
            <person name="Wemheuer B."/>
        </authorList>
    </citation>
    <scope>NUCLEOTIDE SEQUENCE [LARGE SCALE GENOMIC DNA]</scope>
    <source>
        <strain evidence="1 2">GM4FR</strain>
    </source>
</reference>
<dbReference type="OrthoDB" id="6868028at2"/>
<dbReference type="Proteomes" id="UP000186736">
    <property type="component" value="Unassembled WGS sequence"/>
</dbReference>
<accession>A0A1Q9QWH7</accession>
<gene>
    <name evidence="1" type="ORF">PSEMO_54620</name>
</gene>
<proteinExistence type="predicted"/>
<dbReference type="AlphaFoldDB" id="A0A1Q9QWH7"/>
<sequence length="207" mass="23411">MVTATAQAREPSRKTLEADLLRRFKQHLAKLPETVLAKAAALSDDKAFVEVAKVKREKTRSVATRNQEAMARMKARAFSRVEERCDLLESKEAYEILGISKQALSQKAQTGQLAVYTNTGNRRKYYPAFQFEKNNVRPVIAKLIAELNIDPADVEAMNLFVQHLVSKVDYSNPGEPDNVLPRFELLGDENALEIIKRDYLNAFEQGQ</sequence>
<organism evidence="1 2">
    <name type="scientific">Pseudomonas putida</name>
    <name type="common">Arthrobacter siderocapsulatus</name>
    <dbReference type="NCBI Taxonomy" id="303"/>
    <lineage>
        <taxon>Bacteria</taxon>
        <taxon>Pseudomonadati</taxon>
        <taxon>Pseudomonadota</taxon>
        <taxon>Gammaproteobacteria</taxon>
        <taxon>Pseudomonadales</taxon>
        <taxon>Pseudomonadaceae</taxon>
        <taxon>Pseudomonas</taxon>
    </lineage>
</organism>
<protein>
    <submittedName>
        <fullName evidence="1">Uncharacterized protein</fullName>
    </submittedName>
</protein>
<dbReference type="RefSeq" id="WP_075806076.1">
    <property type="nucleotide sequence ID" value="NZ_MKZO01000067.1"/>
</dbReference>
<name>A0A1Q9QWH7_PSEPU</name>
<dbReference type="EMBL" id="MKZO01000067">
    <property type="protein sequence ID" value="OLS59495.1"/>
    <property type="molecule type" value="Genomic_DNA"/>
</dbReference>
<comment type="caution">
    <text evidence="1">The sequence shown here is derived from an EMBL/GenBank/DDBJ whole genome shotgun (WGS) entry which is preliminary data.</text>
</comment>